<organism evidence="11 12">
    <name type="scientific">Saccharomycopsis crataegensis</name>
    <dbReference type="NCBI Taxonomy" id="43959"/>
    <lineage>
        <taxon>Eukaryota</taxon>
        <taxon>Fungi</taxon>
        <taxon>Dikarya</taxon>
        <taxon>Ascomycota</taxon>
        <taxon>Saccharomycotina</taxon>
        <taxon>Saccharomycetes</taxon>
        <taxon>Saccharomycopsidaceae</taxon>
        <taxon>Saccharomycopsis</taxon>
    </lineage>
</organism>
<evidence type="ECO:0000256" key="7">
    <source>
        <dbReference type="ARBA" id="ARBA00022989"/>
    </source>
</evidence>
<keyword evidence="12" id="KW-1185">Reference proteome</keyword>
<evidence type="ECO:0000256" key="1">
    <source>
        <dbReference type="ARBA" id="ARBA00003246"/>
    </source>
</evidence>
<evidence type="ECO:0000256" key="6">
    <source>
        <dbReference type="ARBA" id="ARBA00022692"/>
    </source>
</evidence>
<accession>A0AAV5QFC6</accession>
<dbReference type="GO" id="GO:0016192">
    <property type="term" value="P:vesicle-mediated transport"/>
    <property type="evidence" value="ECO:0007669"/>
    <property type="project" value="TreeGrafter"/>
</dbReference>
<feature type="transmembrane region" description="Helical" evidence="10">
    <location>
        <begin position="33"/>
        <end position="51"/>
    </location>
</feature>
<evidence type="ECO:0000256" key="2">
    <source>
        <dbReference type="ARBA" id="ARBA00004653"/>
    </source>
</evidence>
<dbReference type="RefSeq" id="XP_064850447.1">
    <property type="nucleotide sequence ID" value="XM_064994375.1"/>
</dbReference>
<dbReference type="GO" id="GO:0000139">
    <property type="term" value="C:Golgi membrane"/>
    <property type="evidence" value="ECO:0007669"/>
    <property type="project" value="UniProtKB-SubCell"/>
</dbReference>
<feature type="transmembrane region" description="Helical" evidence="10">
    <location>
        <begin position="99"/>
        <end position="118"/>
    </location>
</feature>
<keyword evidence="8" id="KW-0333">Golgi apparatus</keyword>
<keyword evidence="9 10" id="KW-0472">Membrane</keyword>
<dbReference type="InterPro" id="IPR019365">
    <property type="entry name" value="TVP18/Ca-channel_flower"/>
</dbReference>
<evidence type="ECO:0000256" key="3">
    <source>
        <dbReference type="ARBA" id="ARBA00005738"/>
    </source>
</evidence>
<keyword evidence="6 10" id="KW-0812">Transmembrane</keyword>
<evidence type="ECO:0000256" key="9">
    <source>
        <dbReference type="ARBA" id="ARBA00023136"/>
    </source>
</evidence>
<keyword evidence="7 10" id="KW-1133">Transmembrane helix</keyword>
<dbReference type="GeneID" id="90071426"/>
<evidence type="ECO:0000256" key="4">
    <source>
        <dbReference type="ARBA" id="ARBA00013563"/>
    </source>
</evidence>
<dbReference type="SMART" id="SM01077">
    <property type="entry name" value="Cg6151-P"/>
    <property type="match status" value="1"/>
</dbReference>
<comment type="similarity">
    <text evidence="3">Belongs to the TVP18 family.</text>
</comment>
<dbReference type="Proteomes" id="UP001360560">
    <property type="component" value="Unassembled WGS sequence"/>
</dbReference>
<evidence type="ECO:0000256" key="10">
    <source>
        <dbReference type="SAM" id="Phobius"/>
    </source>
</evidence>
<evidence type="ECO:0000313" key="11">
    <source>
        <dbReference type="EMBL" id="GMM33447.1"/>
    </source>
</evidence>
<dbReference type="PANTHER" id="PTHR13314">
    <property type="entry name" value="CALCIUM CHANNEL FLOWER HOMOLOG"/>
    <property type="match status" value="1"/>
</dbReference>
<dbReference type="AlphaFoldDB" id="A0AAV5QFC6"/>
<sequence length="171" mass="18793">MAGVDISVLKHFISFDGLKNDAKSKNFSVYGKWLGIFSVLLCLALGISNIFRFDLIIIFSILAIVQGVLVLLVELPFLLKICPFNADFTGVMKQFNNNWPRVGFYVLLAVIQWLSLVIKATSLITLAVLWTFCAIMYAISAATHQEFHNGTEGAGIAAVSDIPPSAIRQVL</sequence>
<feature type="transmembrane region" description="Helical" evidence="10">
    <location>
        <begin position="57"/>
        <end position="79"/>
    </location>
</feature>
<name>A0AAV5QFC6_9ASCO</name>
<protein>
    <recommendedName>
        <fullName evidence="4">Golgi apparatus membrane protein TVP18</fullName>
    </recommendedName>
    <alternativeName>
        <fullName evidence="5">Golgi apparatus membrane protein tvp18</fullName>
    </alternativeName>
</protein>
<comment type="subcellular location">
    <subcellularLocation>
        <location evidence="2">Golgi apparatus membrane</location>
        <topology evidence="2">Multi-pass membrane protein</topology>
    </subcellularLocation>
</comment>
<reference evidence="11 12" key="1">
    <citation type="journal article" date="2023" name="Elife">
        <title>Identification of key yeast species and microbe-microbe interactions impacting larval growth of Drosophila in the wild.</title>
        <authorList>
            <person name="Mure A."/>
            <person name="Sugiura Y."/>
            <person name="Maeda R."/>
            <person name="Honda K."/>
            <person name="Sakurai N."/>
            <person name="Takahashi Y."/>
            <person name="Watada M."/>
            <person name="Katoh T."/>
            <person name="Gotoh A."/>
            <person name="Gotoh Y."/>
            <person name="Taniguchi I."/>
            <person name="Nakamura K."/>
            <person name="Hayashi T."/>
            <person name="Katayama T."/>
            <person name="Uemura T."/>
            <person name="Hattori Y."/>
        </authorList>
    </citation>
    <scope>NUCLEOTIDE SEQUENCE [LARGE SCALE GENOMIC DNA]</scope>
    <source>
        <strain evidence="11 12">SC-9</strain>
    </source>
</reference>
<gene>
    <name evidence="11" type="ORF">DASC09_007720</name>
</gene>
<comment type="function">
    <text evidence="1">Golgi membrane protein involved in vesicular trafficking.</text>
</comment>
<evidence type="ECO:0000256" key="8">
    <source>
        <dbReference type="ARBA" id="ARBA00023034"/>
    </source>
</evidence>
<evidence type="ECO:0000313" key="12">
    <source>
        <dbReference type="Proteomes" id="UP001360560"/>
    </source>
</evidence>
<proteinExistence type="inferred from homology"/>
<dbReference type="Pfam" id="PF10233">
    <property type="entry name" value="Cg6151-P"/>
    <property type="match status" value="1"/>
</dbReference>
<evidence type="ECO:0000256" key="5">
    <source>
        <dbReference type="ARBA" id="ARBA00020655"/>
    </source>
</evidence>
<feature type="transmembrane region" description="Helical" evidence="10">
    <location>
        <begin position="124"/>
        <end position="142"/>
    </location>
</feature>
<comment type="caution">
    <text evidence="11">The sequence shown here is derived from an EMBL/GenBank/DDBJ whole genome shotgun (WGS) entry which is preliminary data.</text>
</comment>
<dbReference type="PANTHER" id="PTHR13314:SF2">
    <property type="entry name" value="CALCIUM CHANNEL FLOWER HOMOLOG"/>
    <property type="match status" value="1"/>
</dbReference>
<dbReference type="EMBL" id="BTFZ01000001">
    <property type="protein sequence ID" value="GMM33447.1"/>
    <property type="molecule type" value="Genomic_DNA"/>
</dbReference>